<feature type="compositionally biased region" description="Basic residues" evidence="8">
    <location>
        <begin position="285"/>
        <end position="297"/>
    </location>
</feature>
<reference evidence="10 11" key="1">
    <citation type="submission" date="2023-08" db="EMBL/GenBank/DDBJ databases">
        <title>Black Yeasts Isolated from many extreme environments.</title>
        <authorList>
            <person name="Coleine C."/>
            <person name="Stajich J.E."/>
            <person name="Selbmann L."/>
        </authorList>
    </citation>
    <scope>NUCLEOTIDE SEQUENCE [LARGE SCALE GENOMIC DNA]</scope>
    <source>
        <strain evidence="10 11">CCFEE 5885</strain>
    </source>
</reference>
<feature type="region of interest" description="Disordered" evidence="8">
    <location>
        <begin position="1"/>
        <end position="83"/>
    </location>
</feature>
<comment type="caution">
    <text evidence="10">The sequence shown here is derived from an EMBL/GenBank/DDBJ whole genome shotgun (WGS) entry which is preliminary data.</text>
</comment>
<feature type="compositionally biased region" description="Basic and acidic residues" evidence="8">
    <location>
        <begin position="298"/>
        <end position="311"/>
    </location>
</feature>
<evidence type="ECO:0000256" key="3">
    <source>
        <dbReference type="ARBA" id="ARBA00022448"/>
    </source>
</evidence>
<dbReference type="Proteomes" id="UP001345013">
    <property type="component" value="Unassembled WGS sequence"/>
</dbReference>
<keyword evidence="5 9" id="KW-0812">Transmembrane</keyword>
<keyword evidence="7 9" id="KW-0472">Membrane</keyword>
<keyword evidence="6 9" id="KW-1133">Transmembrane helix</keyword>
<evidence type="ECO:0000256" key="4">
    <source>
        <dbReference type="ARBA" id="ARBA00022475"/>
    </source>
</evidence>
<keyword evidence="3" id="KW-0813">Transport</keyword>
<name>A0ABR0KEN9_9EURO</name>
<dbReference type="Gene3D" id="1.20.58.340">
    <property type="entry name" value="Magnesium transport protein CorA, transmembrane region"/>
    <property type="match status" value="2"/>
</dbReference>
<proteinExistence type="inferred from homology"/>
<evidence type="ECO:0000256" key="2">
    <source>
        <dbReference type="ARBA" id="ARBA00009765"/>
    </source>
</evidence>
<dbReference type="InterPro" id="IPR045863">
    <property type="entry name" value="CorA_TM1_TM2"/>
</dbReference>
<dbReference type="InterPro" id="IPR045861">
    <property type="entry name" value="CorA_cytoplasmic_dom"/>
</dbReference>
<feature type="transmembrane region" description="Helical" evidence="9">
    <location>
        <begin position="594"/>
        <end position="613"/>
    </location>
</feature>
<evidence type="ECO:0000256" key="8">
    <source>
        <dbReference type="SAM" id="MobiDB-lite"/>
    </source>
</evidence>
<dbReference type="PANTHER" id="PTHR46494:SF1">
    <property type="entry name" value="CORA FAMILY METAL ION TRANSPORTER (EUROFUNG)"/>
    <property type="match status" value="1"/>
</dbReference>
<feature type="compositionally biased region" description="Basic and acidic residues" evidence="8">
    <location>
        <begin position="275"/>
        <end position="284"/>
    </location>
</feature>
<evidence type="ECO:0000256" key="6">
    <source>
        <dbReference type="ARBA" id="ARBA00022989"/>
    </source>
</evidence>
<feature type="region of interest" description="Disordered" evidence="8">
    <location>
        <begin position="240"/>
        <end position="341"/>
    </location>
</feature>
<dbReference type="Gene3D" id="3.30.460.20">
    <property type="entry name" value="CorA soluble domain-like"/>
    <property type="match status" value="1"/>
</dbReference>
<dbReference type="SUPFAM" id="SSF143865">
    <property type="entry name" value="CorA soluble domain-like"/>
    <property type="match status" value="1"/>
</dbReference>
<feature type="transmembrane region" description="Helical" evidence="9">
    <location>
        <begin position="628"/>
        <end position="649"/>
    </location>
</feature>
<dbReference type="EMBL" id="JAVRRG010000033">
    <property type="protein sequence ID" value="KAK5094574.1"/>
    <property type="molecule type" value="Genomic_DNA"/>
</dbReference>
<evidence type="ECO:0000256" key="1">
    <source>
        <dbReference type="ARBA" id="ARBA00004651"/>
    </source>
</evidence>
<gene>
    <name evidence="10" type="ORF">LTR24_003515</name>
</gene>
<protein>
    <submittedName>
        <fullName evidence="10">Uncharacterized protein</fullName>
    </submittedName>
</protein>
<evidence type="ECO:0000313" key="11">
    <source>
        <dbReference type="Proteomes" id="UP001345013"/>
    </source>
</evidence>
<evidence type="ECO:0000313" key="10">
    <source>
        <dbReference type="EMBL" id="KAK5094574.1"/>
    </source>
</evidence>
<evidence type="ECO:0000256" key="5">
    <source>
        <dbReference type="ARBA" id="ARBA00022692"/>
    </source>
</evidence>
<dbReference type="SUPFAM" id="SSF144083">
    <property type="entry name" value="Magnesium transport protein CorA, transmembrane region"/>
    <property type="match status" value="1"/>
</dbReference>
<evidence type="ECO:0000256" key="9">
    <source>
        <dbReference type="SAM" id="Phobius"/>
    </source>
</evidence>
<keyword evidence="11" id="KW-1185">Reference proteome</keyword>
<dbReference type="PANTHER" id="PTHR46494">
    <property type="entry name" value="CORA FAMILY METAL ION TRANSPORTER (EUROFUNG)"/>
    <property type="match status" value="1"/>
</dbReference>
<dbReference type="InterPro" id="IPR002523">
    <property type="entry name" value="MgTranspt_CorA/ZnTranspt_ZntB"/>
</dbReference>
<evidence type="ECO:0000256" key="7">
    <source>
        <dbReference type="ARBA" id="ARBA00023136"/>
    </source>
</evidence>
<feature type="compositionally biased region" description="Polar residues" evidence="8">
    <location>
        <begin position="321"/>
        <end position="339"/>
    </location>
</feature>
<comment type="subcellular location">
    <subcellularLocation>
        <location evidence="1">Cell membrane</location>
        <topology evidence="1">Multi-pass membrane protein</topology>
    </subcellularLocation>
</comment>
<accession>A0ABR0KEN9</accession>
<dbReference type="Pfam" id="PF01544">
    <property type="entry name" value="CorA"/>
    <property type="match status" value="1"/>
</dbReference>
<organism evidence="10 11">
    <name type="scientific">Lithohypha guttulata</name>
    <dbReference type="NCBI Taxonomy" id="1690604"/>
    <lineage>
        <taxon>Eukaryota</taxon>
        <taxon>Fungi</taxon>
        <taxon>Dikarya</taxon>
        <taxon>Ascomycota</taxon>
        <taxon>Pezizomycotina</taxon>
        <taxon>Eurotiomycetes</taxon>
        <taxon>Chaetothyriomycetidae</taxon>
        <taxon>Chaetothyriales</taxon>
        <taxon>Trichomeriaceae</taxon>
        <taxon>Lithohypha</taxon>
    </lineage>
</organism>
<comment type="similarity">
    <text evidence="2">Belongs to the CorA metal ion transporter (MIT) (TC 1.A.35) family.</text>
</comment>
<feature type="compositionally biased region" description="Acidic residues" evidence="8">
    <location>
        <begin position="240"/>
        <end position="260"/>
    </location>
</feature>
<keyword evidence="4" id="KW-1003">Cell membrane</keyword>
<sequence>MEEPSARNTAKVIDFGDDSHNTGNGAGQQDVDVEAQKPPNAPSRQGTQSLKQFISPYDGRDDDPASPTTNRAHRVDTGASLASMKSLRRRGRAETNIAYGGEEMGRTTGWAPGLEPGIDTSDPPPYTAADDENREIRQLEQLHQQCEIMVVDYSPEQMNSQFLDNENLKDFLAEAQEEWSQVRWINVNGLSWDVIKELGKYKSLHRLAIEDLLDTSSRTKADWYSDHTYVVLPLQKLVNVEDEDDSSSDEEDEYEDNENHDDDKHIPRNSSLDKVQSKSRVERERKRRRHALQHQRKREGAIRSWIKDFTRPKKKKRPLSAHTTGRLTKSTSFRQTSGVTAPWAPKKVRTLQQYHAGPNQDRIDFMQRHSTLLKTGYGVSMEQVSIFLTADNTVISFFEYSAQDVEVPIMRRLQSQNTILRQSCDASMLLQSILDTILDLAIPVTTAYQDAIGDLELAVLTDPDIHESTSLYILTSEIAVLRNAIAPVNQLIGSLKEHKATATALTVPSRAMTPAPTGPNERPPMPQFPRTQRLETITSGVSISELTKTYLADLEDHALLIQDAYDQMRRNADNLVDLIFNVVSSYQNEAMKQLTIVSAFFLPLTFMTGYFGMNFEVFPGAQNHSDKFFWTIAVPVCAVVLIILLREWIVRWITKLAKKSLIKRRRKRRLAKARE</sequence>
<feature type="compositionally biased region" description="Polar residues" evidence="8">
    <location>
        <begin position="42"/>
        <end position="52"/>
    </location>
</feature>